<dbReference type="AlphaFoldDB" id="A0A5B7IBN8"/>
<evidence type="ECO:0000313" key="2">
    <source>
        <dbReference type="EMBL" id="MPC82861.1"/>
    </source>
</evidence>
<keyword evidence="3" id="KW-1185">Reference proteome</keyword>
<organism evidence="2 3">
    <name type="scientific">Portunus trituberculatus</name>
    <name type="common">Swimming crab</name>
    <name type="synonym">Neptunus trituberculatus</name>
    <dbReference type="NCBI Taxonomy" id="210409"/>
    <lineage>
        <taxon>Eukaryota</taxon>
        <taxon>Metazoa</taxon>
        <taxon>Ecdysozoa</taxon>
        <taxon>Arthropoda</taxon>
        <taxon>Crustacea</taxon>
        <taxon>Multicrustacea</taxon>
        <taxon>Malacostraca</taxon>
        <taxon>Eumalacostraca</taxon>
        <taxon>Eucarida</taxon>
        <taxon>Decapoda</taxon>
        <taxon>Pleocyemata</taxon>
        <taxon>Brachyura</taxon>
        <taxon>Eubrachyura</taxon>
        <taxon>Portunoidea</taxon>
        <taxon>Portunidae</taxon>
        <taxon>Portuninae</taxon>
        <taxon>Portunus</taxon>
    </lineage>
</organism>
<dbReference type="EMBL" id="VSRR010060934">
    <property type="protein sequence ID" value="MPC82861.1"/>
    <property type="molecule type" value="Genomic_DNA"/>
</dbReference>
<sequence>MKEVQEAKELFVHAEGRKVMKEDVKKEKRRTFPVKTQSERNEGERKELKERPPPPPPPPPATPPTPAVIKAEARDSHSCVTQSASHSPTSCSISDPPSASTPPPPHGCVAPGVVAPCPHRWGSVRCAPRGETQWWQAGCSQGGGVFAQVLPPSLLRLLLHDTLAGIFTSIFNQRHEAPAGKGQPSTGHCEITALIITPTRPLSAASLRGKCIEINIYCQD</sequence>
<name>A0A5B7IBN8_PORTR</name>
<evidence type="ECO:0000313" key="3">
    <source>
        <dbReference type="Proteomes" id="UP000324222"/>
    </source>
</evidence>
<feature type="compositionally biased region" description="Basic and acidic residues" evidence="1">
    <location>
        <begin position="37"/>
        <end position="52"/>
    </location>
</feature>
<evidence type="ECO:0000256" key="1">
    <source>
        <dbReference type="SAM" id="MobiDB-lite"/>
    </source>
</evidence>
<feature type="compositionally biased region" description="Basic and acidic residues" evidence="1">
    <location>
        <begin position="1"/>
        <end position="26"/>
    </location>
</feature>
<feature type="compositionally biased region" description="Polar residues" evidence="1">
    <location>
        <begin position="78"/>
        <end position="91"/>
    </location>
</feature>
<proteinExistence type="predicted"/>
<protein>
    <submittedName>
        <fullName evidence="2">Uncharacterized protein</fullName>
    </submittedName>
</protein>
<reference evidence="2 3" key="1">
    <citation type="submission" date="2019-05" db="EMBL/GenBank/DDBJ databases">
        <title>Another draft genome of Portunus trituberculatus and its Hox gene families provides insights of decapod evolution.</title>
        <authorList>
            <person name="Jeong J.-H."/>
            <person name="Song I."/>
            <person name="Kim S."/>
            <person name="Choi T."/>
            <person name="Kim D."/>
            <person name="Ryu S."/>
            <person name="Kim W."/>
        </authorList>
    </citation>
    <scope>NUCLEOTIDE SEQUENCE [LARGE SCALE GENOMIC DNA]</scope>
    <source>
        <tissue evidence="2">Muscle</tissue>
    </source>
</reference>
<dbReference type="Proteomes" id="UP000324222">
    <property type="component" value="Unassembled WGS sequence"/>
</dbReference>
<comment type="caution">
    <text evidence="2">The sequence shown here is derived from an EMBL/GenBank/DDBJ whole genome shotgun (WGS) entry which is preliminary data.</text>
</comment>
<feature type="compositionally biased region" description="Pro residues" evidence="1">
    <location>
        <begin position="53"/>
        <end position="66"/>
    </location>
</feature>
<feature type="region of interest" description="Disordered" evidence="1">
    <location>
        <begin position="1"/>
        <end position="105"/>
    </location>
</feature>
<gene>
    <name evidence="2" type="ORF">E2C01_077547</name>
</gene>
<accession>A0A5B7IBN8</accession>